<organism evidence="2 3">
    <name type="scientific">Galbitalea soli</name>
    <dbReference type="NCBI Taxonomy" id="1268042"/>
    <lineage>
        <taxon>Bacteria</taxon>
        <taxon>Bacillati</taxon>
        <taxon>Actinomycetota</taxon>
        <taxon>Actinomycetes</taxon>
        <taxon>Micrococcales</taxon>
        <taxon>Microbacteriaceae</taxon>
        <taxon>Galbitalea</taxon>
    </lineage>
</organism>
<dbReference type="Proteomes" id="UP000479756">
    <property type="component" value="Unassembled WGS sequence"/>
</dbReference>
<protein>
    <recommendedName>
        <fullName evidence="4">ABC transporter ATP-binding protein</fullName>
    </recommendedName>
</protein>
<proteinExistence type="predicted"/>
<evidence type="ECO:0000313" key="3">
    <source>
        <dbReference type="Proteomes" id="UP000479756"/>
    </source>
</evidence>
<keyword evidence="3" id="KW-1185">Reference proteome</keyword>
<evidence type="ECO:0008006" key="4">
    <source>
        <dbReference type="Google" id="ProtNLM"/>
    </source>
</evidence>
<dbReference type="RefSeq" id="WP_163473850.1">
    <property type="nucleotide sequence ID" value="NZ_JAAGWZ010000003.1"/>
</dbReference>
<gene>
    <name evidence="2" type="ORF">G3T37_10485</name>
</gene>
<keyword evidence="1" id="KW-0472">Membrane</keyword>
<evidence type="ECO:0000313" key="2">
    <source>
        <dbReference type="EMBL" id="NEM91781.1"/>
    </source>
</evidence>
<dbReference type="EMBL" id="JAAGWZ010000003">
    <property type="protein sequence ID" value="NEM91781.1"/>
    <property type="molecule type" value="Genomic_DNA"/>
</dbReference>
<accession>A0A7C9TRN9</accession>
<feature type="transmembrane region" description="Helical" evidence="1">
    <location>
        <begin position="12"/>
        <end position="31"/>
    </location>
</feature>
<sequence length="80" mass="8567">MTEPSRKDRFRPLELLTLSAIVAVFVGIVVAASTRDIGLGAVFLGIAFIVTLVTLATLAITGKPDDAEIMDLDDQDRKGH</sequence>
<reference evidence="2 3" key="1">
    <citation type="journal article" date="2014" name="Int. J. Syst. Evol. Microbiol.">
        <title>Description of Galbitalea soli gen. nov., sp. nov., and Frondihabitans sucicola sp. nov.</title>
        <authorList>
            <person name="Kim S.J."/>
            <person name="Lim J.M."/>
            <person name="Ahn J.H."/>
            <person name="Weon H.Y."/>
            <person name="Hamada M."/>
            <person name="Suzuki K."/>
            <person name="Ahn T.Y."/>
            <person name="Kwon S.W."/>
        </authorList>
    </citation>
    <scope>NUCLEOTIDE SEQUENCE [LARGE SCALE GENOMIC DNA]</scope>
    <source>
        <strain evidence="2 3">NBRC 108727</strain>
    </source>
</reference>
<dbReference type="AlphaFoldDB" id="A0A7C9TRN9"/>
<feature type="transmembrane region" description="Helical" evidence="1">
    <location>
        <begin position="37"/>
        <end position="60"/>
    </location>
</feature>
<name>A0A7C9TRN9_9MICO</name>
<comment type="caution">
    <text evidence="2">The sequence shown here is derived from an EMBL/GenBank/DDBJ whole genome shotgun (WGS) entry which is preliminary data.</text>
</comment>
<keyword evidence="1" id="KW-0812">Transmembrane</keyword>
<evidence type="ECO:0000256" key="1">
    <source>
        <dbReference type="SAM" id="Phobius"/>
    </source>
</evidence>
<keyword evidence="1" id="KW-1133">Transmembrane helix</keyword>